<dbReference type="Ensembl" id="ENSLLTT00000009276.1">
    <property type="protein sequence ID" value="ENSLLTP00000008939.1"/>
    <property type="gene ID" value="ENSLLTG00000006835.1"/>
</dbReference>
<evidence type="ECO:0000256" key="2">
    <source>
        <dbReference type="SAM" id="Phobius"/>
    </source>
</evidence>
<accession>A0A8C5RVT5</accession>
<keyword evidence="2" id="KW-0472">Membrane</keyword>
<name>A0A8C5RVT5_LATLA</name>
<dbReference type="AlphaFoldDB" id="A0A8C5RVT5"/>
<keyword evidence="4" id="KW-1185">Reference proteome</keyword>
<reference evidence="3" key="2">
    <citation type="submission" date="2025-09" db="UniProtKB">
        <authorList>
            <consortium name="Ensembl"/>
        </authorList>
    </citation>
    <scope>IDENTIFICATION</scope>
</reference>
<dbReference type="Proteomes" id="UP000694406">
    <property type="component" value="Unplaced"/>
</dbReference>
<evidence type="ECO:0000313" key="4">
    <source>
        <dbReference type="Proteomes" id="UP000694406"/>
    </source>
</evidence>
<feature type="compositionally biased region" description="Gly residues" evidence="1">
    <location>
        <begin position="1"/>
        <end position="15"/>
    </location>
</feature>
<dbReference type="GeneTree" id="ENSGT01040000240833"/>
<feature type="transmembrane region" description="Helical" evidence="2">
    <location>
        <begin position="122"/>
        <end position="141"/>
    </location>
</feature>
<proteinExistence type="predicted"/>
<sequence>GGWGGGGGTGGGGGVTRISEISHPPKIRPGAFFGGNVYHFENLETNSRSVTNSRSFSTKAVQRTIIGNKSCYFLPILDELDSDAVSDSRIWLLSLLTHFFQNNSLGTRSFPRRIGFQSRTQMGLLVLLVMPLLFTTVTMQLPGCTKGTTVAHRALRSVCPTCERHPHNRK</sequence>
<protein>
    <submittedName>
        <fullName evidence="3">Uncharacterized protein</fullName>
    </submittedName>
</protein>
<keyword evidence="2" id="KW-0812">Transmembrane</keyword>
<reference evidence="3" key="1">
    <citation type="submission" date="2025-08" db="UniProtKB">
        <authorList>
            <consortium name="Ensembl"/>
        </authorList>
    </citation>
    <scope>IDENTIFICATION</scope>
</reference>
<evidence type="ECO:0000313" key="3">
    <source>
        <dbReference type="Ensembl" id="ENSLLTP00000008939.1"/>
    </source>
</evidence>
<evidence type="ECO:0000256" key="1">
    <source>
        <dbReference type="SAM" id="MobiDB-lite"/>
    </source>
</evidence>
<organism evidence="3 4">
    <name type="scientific">Laticauda laticaudata</name>
    <name type="common">Blue-ringed sea krait</name>
    <name type="synonym">Blue-lipped sea krait</name>
    <dbReference type="NCBI Taxonomy" id="8630"/>
    <lineage>
        <taxon>Eukaryota</taxon>
        <taxon>Metazoa</taxon>
        <taxon>Chordata</taxon>
        <taxon>Craniata</taxon>
        <taxon>Vertebrata</taxon>
        <taxon>Euteleostomi</taxon>
        <taxon>Lepidosauria</taxon>
        <taxon>Squamata</taxon>
        <taxon>Bifurcata</taxon>
        <taxon>Unidentata</taxon>
        <taxon>Episquamata</taxon>
        <taxon>Toxicofera</taxon>
        <taxon>Serpentes</taxon>
        <taxon>Colubroidea</taxon>
        <taxon>Elapidae</taxon>
        <taxon>Laticaudinae</taxon>
        <taxon>Laticauda</taxon>
    </lineage>
</organism>
<feature type="region of interest" description="Disordered" evidence="1">
    <location>
        <begin position="1"/>
        <end position="20"/>
    </location>
</feature>
<keyword evidence="2" id="KW-1133">Transmembrane helix</keyword>